<keyword evidence="1" id="KW-0732">Signal</keyword>
<dbReference type="EMBL" id="JAFCMP010000524">
    <property type="protein sequence ID" value="KAG5177587.1"/>
    <property type="molecule type" value="Genomic_DNA"/>
</dbReference>
<organism evidence="2 3">
    <name type="scientific">Tribonema minus</name>
    <dbReference type="NCBI Taxonomy" id="303371"/>
    <lineage>
        <taxon>Eukaryota</taxon>
        <taxon>Sar</taxon>
        <taxon>Stramenopiles</taxon>
        <taxon>Ochrophyta</taxon>
        <taxon>PX clade</taxon>
        <taxon>Xanthophyceae</taxon>
        <taxon>Tribonematales</taxon>
        <taxon>Tribonemataceae</taxon>
        <taxon>Tribonema</taxon>
    </lineage>
</organism>
<dbReference type="InterPro" id="IPR052980">
    <property type="entry name" value="Crinkler_effector"/>
</dbReference>
<gene>
    <name evidence="2" type="ORF">JKP88DRAFT_265037</name>
</gene>
<sequence length="623" mass="70610">MGLGRWIQVIFLVLHGLQSAAFVPATSWGLCARRALTNTTCLPVLCLRHRGGSASERSDLTRQLQELQECLKETANTLHYVADRIRKAEDALEKGQPFVTYKGAGLRKHWDSLLRREERLLQRDADLRKAQKALQAELDGEALTTSTARLELRNFWLSLPQAQIDKHGILKLPGNMTFLGDPGRKDRLYVRSCYTELYDEIKELNAAGVNRDPRVVITGTPGAGKSQFAFYCLWRLSQEGKTVLLQVANKYYYFSGNIVEVAVGSPRASWLENPASPEGTALWQEDSIGTTVCFMSPNIKRFQGFEKGGGDRNAARRYMPIWSVNEIIRCYARLPHFRRHSRRLVLQRLAEWGPLPRYVLQYADKPEQQSKLADACRDVARSGVLEMLQAAGPKPGNKRFVDKVFHMRVDSDYRQYVLQWTSEYVEFEVTQGQRRLRAEQIDEIINMALEAPQFGVIAGKMFEKRVHNYISGGGADMTCYYLNADKSRTVASNLVFKPICSQGFSDIDSMGLIEPGVYYVPDSKTFHAADSFAVVEDTAFMFQTSINLLHSAKVTGLWTIRKTCPGVSRFVVWVMPPPRAEAMQWRDWQYQNGTAIPKALMPTNLTNYEQWVATMPLTATTTM</sequence>
<dbReference type="InterPro" id="IPR027417">
    <property type="entry name" value="P-loop_NTPase"/>
</dbReference>
<protein>
    <submittedName>
        <fullName evidence="2">Uncharacterized protein</fullName>
    </submittedName>
</protein>
<keyword evidence="3" id="KW-1185">Reference proteome</keyword>
<proteinExistence type="predicted"/>
<evidence type="ECO:0000313" key="2">
    <source>
        <dbReference type="EMBL" id="KAG5177587.1"/>
    </source>
</evidence>
<dbReference type="OrthoDB" id="104224at2759"/>
<feature type="chain" id="PRO_5032652884" evidence="1">
    <location>
        <begin position="22"/>
        <end position="623"/>
    </location>
</feature>
<dbReference type="PANTHER" id="PTHR33129">
    <property type="entry name" value="PROTEIN KINASE DOMAIN-CONTAINING PROTEIN-RELATED"/>
    <property type="match status" value="1"/>
</dbReference>
<dbReference type="Proteomes" id="UP000664859">
    <property type="component" value="Unassembled WGS sequence"/>
</dbReference>
<accession>A0A835YLJ8</accession>
<comment type="caution">
    <text evidence="2">The sequence shown here is derived from an EMBL/GenBank/DDBJ whole genome shotgun (WGS) entry which is preliminary data.</text>
</comment>
<feature type="signal peptide" evidence="1">
    <location>
        <begin position="1"/>
        <end position="21"/>
    </location>
</feature>
<evidence type="ECO:0000256" key="1">
    <source>
        <dbReference type="SAM" id="SignalP"/>
    </source>
</evidence>
<dbReference type="AlphaFoldDB" id="A0A835YLJ8"/>
<dbReference type="PANTHER" id="PTHR33129:SF1">
    <property type="entry name" value="ATP-BINDING PROTEIN"/>
    <property type="match status" value="1"/>
</dbReference>
<name>A0A835YLJ8_9STRA</name>
<reference evidence="2" key="1">
    <citation type="submission" date="2021-02" db="EMBL/GenBank/DDBJ databases">
        <title>First Annotated Genome of the Yellow-green Alga Tribonema minus.</title>
        <authorList>
            <person name="Mahan K.M."/>
        </authorList>
    </citation>
    <scope>NUCLEOTIDE SEQUENCE</scope>
    <source>
        <strain evidence="2">UTEX B ZZ1240</strain>
    </source>
</reference>
<evidence type="ECO:0000313" key="3">
    <source>
        <dbReference type="Proteomes" id="UP000664859"/>
    </source>
</evidence>
<dbReference type="SUPFAM" id="SSF52540">
    <property type="entry name" value="P-loop containing nucleoside triphosphate hydrolases"/>
    <property type="match status" value="1"/>
</dbReference>